<dbReference type="InterPro" id="IPR008942">
    <property type="entry name" value="ENTH_VHS"/>
</dbReference>
<evidence type="ECO:0000256" key="1">
    <source>
        <dbReference type="SAM" id="MobiDB-lite"/>
    </source>
</evidence>
<evidence type="ECO:0000313" key="3">
    <source>
        <dbReference type="EMBL" id="KAK5239874.1"/>
    </source>
</evidence>
<keyword evidence="4" id="KW-1185">Reference proteome</keyword>
<comment type="caution">
    <text evidence="3">The sequence shown here is derived from an EMBL/GenBank/DDBJ whole genome shotgun (WGS) entry which is preliminary data.</text>
</comment>
<gene>
    <name evidence="3" type="ORF">LTR16_011414</name>
</gene>
<organism evidence="3 4">
    <name type="scientific">Cryomyces antarcticus</name>
    <dbReference type="NCBI Taxonomy" id="329879"/>
    <lineage>
        <taxon>Eukaryota</taxon>
        <taxon>Fungi</taxon>
        <taxon>Dikarya</taxon>
        <taxon>Ascomycota</taxon>
        <taxon>Pezizomycotina</taxon>
        <taxon>Dothideomycetes</taxon>
        <taxon>Dothideomycetes incertae sedis</taxon>
        <taxon>Cryomyces</taxon>
    </lineage>
</organism>
<feature type="domain" description="CID" evidence="2">
    <location>
        <begin position="39"/>
        <end position="160"/>
    </location>
</feature>
<dbReference type="PROSITE" id="PS51391">
    <property type="entry name" value="CID"/>
    <property type="match status" value="1"/>
</dbReference>
<dbReference type="Proteomes" id="UP001357485">
    <property type="component" value="Unassembled WGS sequence"/>
</dbReference>
<dbReference type="EMBL" id="JAVRRA010011733">
    <property type="protein sequence ID" value="KAK5239874.1"/>
    <property type="molecule type" value="Genomic_DNA"/>
</dbReference>
<sequence length="160" mass="17748">YDSSENEDSDDEGRKRRQHHRGGAPPENGADDGAGNRYLNPLHKSKLTHLLARLPTSTGRLLKSDVAAVTTFAINHAGSGADEVVNMLVSNIEKPFAWSSANPDRKKDSEEAEEDEEEKKEKEDPSSSKLIALYLISDILSSSATSGVRNAWRYRQYFET</sequence>
<feature type="non-terminal residue" evidence="3">
    <location>
        <position position="160"/>
    </location>
</feature>
<name>A0ABR0LTR9_9PEZI</name>
<evidence type="ECO:0000259" key="2">
    <source>
        <dbReference type="PROSITE" id="PS51391"/>
    </source>
</evidence>
<dbReference type="Gene3D" id="1.25.40.90">
    <property type="match status" value="1"/>
</dbReference>
<feature type="region of interest" description="Disordered" evidence="1">
    <location>
        <begin position="97"/>
        <end position="126"/>
    </location>
</feature>
<proteinExistence type="predicted"/>
<protein>
    <recommendedName>
        <fullName evidence="2">CID domain-containing protein</fullName>
    </recommendedName>
</protein>
<reference evidence="3 4" key="1">
    <citation type="submission" date="2023-08" db="EMBL/GenBank/DDBJ databases">
        <title>Black Yeasts Isolated from many extreme environments.</title>
        <authorList>
            <person name="Coleine C."/>
            <person name="Stajich J.E."/>
            <person name="Selbmann L."/>
        </authorList>
    </citation>
    <scope>NUCLEOTIDE SEQUENCE [LARGE SCALE GENOMIC DNA]</scope>
    <source>
        <strain evidence="3 4">CCFEE 536</strain>
    </source>
</reference>
<feature type="region of interest" description="Disordered" evidence="1">
    <location>
        <begin position="1"/>
        <end position="40"/>
    </location>
</feature>
<feature type="non-terminal residue" evidence="3">
    <location>
        <position position="1"/>
    </location>
</feature>
<evidence type="ECO:0000313" key="4">
    <source>
        <dbReference type="Proteomes" id="UP001357485"/>
    </source>
</evidence>
<feature type="compositionally biased region" description="Acidic residues" evidence="1">
    <location>
        <begin position="1"/>
        <end position="11"/>
    </location>
</feature>
<accession>A0ABR0LTR9</accession>
<dbReference type="InterPro" id="IPR006569">
    <property type="entry name" value="CID_dom"/>
</dbReference>